<dbReference type="Proteomes" id="UP000808349">
    <property type="component" value="Unassembled WGS sequence"/>
</dbReference>
<dbReference type="PANTHER" id="PTHR24273:SF32">
    <property type="entry name" value="HYALIN"/>
    <property type="match status" value="1"/>
</dbReference>
<dbReference type="InterPro" id="IPR026444">
    <property type="entry name" value="Secre_tail"/>
</dbReference>
<dbReference type="InterPro" id="IPR036439">
    <property type="entry name" value="Dockerin_dom_sf"/>
</dbReference>
<dbReference type="GO" id="GO:0030246">
    <property type="term" value="F:carbohydrate binding"/>
    <property type="evidence" value="ECO:0007669"/>
    <property type="project" value="InterPro"/>
</dbReference>
<evidence type="ECO:0000256" key="3">
    <source>
        <dbReference type="SAM" id="Phobius"/>
    </source>
</evidence>
<reference evidence="5 6" key="1">
    <citation type="submission" date="2020-10" db="EMBL/GenBank/DDBJ databases">
        <title>Connecting structure to function with the recovery of over 1000 high-quality activated sludge metagenome-assembled genomes encoding full-length rRNA genes using long-read sequencing.</title>
        <authorList>
            <person name="Singleton C.M."/>
            <person name="Petriglieri F."/>
            <person name="Kristensen J.M."/>
            <person name="Kirkegaard R.H."/>
            <person name="Michaelsen T.Y."/>
            <person name="Andersen M.H."/>
            <person name="Karst S.M."/>
            <person name="Dueholm M.S."/>
            <person name="Nielsen P.H."/>
            <person name="Albertsen M."/>
        </authorList>
    </citation>
    <scope>NUCLEOTIDE SEQUENCE [LARGE SCALE GENOMIC DNA]</scope>
    <source>
        <strain evidence="5">Ribe_18-Q3-R11-54_BAT3C.373</strain>
    </source>
</reference>
<dbReference type="SUPFAM" id="SSF51126">
    <property type="entry name" value="Pectin lyase-like"/>
    <property type="match status" value="3"/>
</dbReference>
<protein>
    <submittedName>
        <fullName evidence="5">Right-handed parallel beta-helix repeat-containing protein</fullName>
    </submittedName>
</protein>
<dbReference type="Gene3D" id="2.60.40.10">
    <property type="entry name" value="Immunoglobulins"/>
    <property type="match status" value="1"/>
</dbReference>
<dbReference type="Gene3D" id="1.10.1330.10">
    <property type="entry name" value="Dockerin domain"/>
    <property type="match status" value="1"/>
</dbReference>
<evidence type="ECO:0000256" key="1">
    <source>
        <dbReference type="ARBA" id="ARBA00022737"/>
    </source>
</evidence>
<feature type="compositionally biased region" description="Polar residues" evidence="2">
    <location>
        <begin position="704"/>
        <end position="714"/>
    </location>
</feature>
<dbReference type="NCBIfam" id="TIGR04183">
    <property type="entry name" value="Por_Secre_tail"/>
    <property type="match status" value="1"/>
</dbReference>
<feature type="transmembrane region" description="Helical" evidence="3">
    <location>
        <begin position="21"/>
        <end position="43"/>
    </location>
</feature>
<dbReference type="CDD" id="cd14252">
    <property type="entry name" value="Dockerin_like"/>
    <property type="match status" value="1"/>
</dbReference>
<dbReference type="InterPro" id="IPR011050">
    <property type="entry name" value="Pectin_lyase_fold/virulence"/>
</dbReference>
<dbReference type="Pfam" id="PF02494">
    <property type="entry name" value="HYR"/>
    <property type="match status" value="1"/>
</dbReference>
<accession>A0A9D7S6F9</accession>
<dbReference type="InterPro" id="IPR002102">
    <property type="entry name" value="Cohesin_dom"/>
</dbReference>
<dbReference type="GO" id="GO:0000272">
    <property type="term" value="P:polysaccharide catabolic process"/>
    <property type="evidence" value="ECO:0007669"/>
    <property type="project" value="InterPro"/>
</dbReference>
<gene>
    <name evidence="5" type="ORF">IPO85_01765</name>
</gene>
<keyword evidence="3" id="KW-0472">Membrane</keyword>
<organism evidence="5 6">
    <name type="scientific">Candidatus Defluviibacterium haderslevense</name>
    <dbReference type="NCBI Taxonomy" id="2981993"/>
    <lineage>
        <taxon>Bacteria</taxon>
        <taxon>Pseudomonadati</taxon>
        <taxon>Bacteroidota</taxon>
        <taxon>Saprospiria</taxon>
        <taxon>Saprospirales</taxon>
        <taxon>Saprospiraceae</taxon>
        <taxon>Candidatus Defluviibacterium</taxon>
    </lineage>
</organism>
<keyword evidence="3" id="KW-0812">Transmembrane</keyword>
<keyword evidence="3" id="KW-1133">Transmembrane helix</keyword>
<sequence length="3462" mass="374592">MIYFPSKLKRFAQIFYRFFELFRPNLFVAFKVIVTFFVVSISFTKAYSGDIINSKNNLDVRSCKTVNPFYEFTYFNSERNELSSKHSNNKHLVMGTVHNQTQNLFYVLLQDAINAANNNDFIELTADITEGLVIVNKSISVNGNGFILNSTSPTYGLQIAVPGISVSNIEIKNAGSFGIQTDCGADNLILTNVIVDNCTGTGISIYGINNAILTNITSKDNGGNGINFTNCNNTLLTGLTTLGNNFPGGFEAGIGIFTSNIYCLPGGINGLTINGPVSIAESTKAYSQKALASHAILGLSSNVNLFDWAVGIGALDRNYWTTKAIAYTVVDALFEAPFFYPNSLIYVVKIATEDYYVDDNPAGDPTPPMLIQTAINFLSPGRIINIEDGTYAERLVIDKSLTLDGTSEIGTILDGSSLVGLGSGIIINSAITNVTIQDLTIKNFAGNLPNAYAGIYAMNGNNNLTVKNCTIKDNVGGCGFYANGPVNLVTLDNLDVSGHTAAFGAARGIVIWNGFKEKISITNCDVYNNNCCGIELQDGTASGITMSNNNVHNNGDNGFGLSGLKGGAGANVISNNIVADNGRFGIEIKNPNGNGLTSGDGSIYLDNNMVTFTPSVGMNIRDHAGIAIFRRAFQPGNPDGYPNIPSGVVVKNNTIDGYKHLNPVRIESEGFGIVVEGINNEVSANIIKNSDIGIQQQGGGHPNPNYTPNNSGDGDQSDNKSAFYFGRGNSPVACGNDISGNTFITNGLNQRTAAPGSGGSGFVTNTSTLEVFCSIQAAIDDPNTLNGHTLIVNPGTYVENLLINKELTLLGPNANIDPCNDLRAPEAVIVPAIADFNGISAYSIIDVQASNVTIKGFTIDGDNPAINTGFSSTNGADIDIAVGITRYVTGDNINISKNIVQNLSYFGLELYDYPAGIPSSSNTISNNKISDLGSYDNTPGGLAFWGGGVLLYNNQYASVSNNCMTNVRIGIQTGNFFQANPGGSTYQLLDGNTIQARRRGIFHNLHYATASPFTLINNNITGLSDANETNWDGILLASLSVGSLSQDNIIDGTNLNPSEGYEVWNVKNTTPAVINGGSVRGVKYGLSVNNFAGYNSDATDGAHAIVSKLSVNNCQNGILIQDDPMSSHALVHALIQDDCEMINAGTGTGLLITGANSSVNLNENDASIHGFTIGVDVDGGTATITNNHIYENGTGIRVSNGGILNSTFGNLINSNSTDGIRIEGSAGSIGVINNNDLSGNSVYAINNLSNQLIDGTCNWFGTTNSLLVANLINGNVDFTPFLKLGIDFDPLSPGFQPVPNICDAIAPALTTTINTVTINSNNDGIDDIGSFSVCNIPNNIVFNSFSDQNGLSDPLLKVFQTYTTSNVTVPFCNNCAAPMAAFTGVTGTAALINPALSGTLTLNFKSWIDTNNDQLIDPTEVASDWIVYTITINASPICNISGTNSPVCPSSTNRFDAPTGMVSYLWTISGNGMINGFDNTETVEVISGVGCNSNYTLNLEIVDDNGCVSSCEKLVIIQDITAPALTGAAYPGISGINSCITNAVAAAPFNSTNAIQGYTDNCNGAVTATLTNTSVTGTDCNWTVTYTFTVIDACNNPLAGQTYSNTGSNQNVFAISCPTNLNLPCATDIPSGLPFTGTFSNNCGSIPTYKFVDNISNQTCRDRFTLTRTYTATNLCGNTTTCNQTITVNDIIHPSILCPNGVTVSCVSDIPAVDISKVISADHCGNSGIVVTHVSDQITNQICANKYQIHRTYRSTDTCGNSGTCEQLIIVNDVIPPVAICKNITVELGANGSYVMASKDIDNGSSDNCNNAGLIFIASDSVFNCAKIGVNQITLTVKDICGNSSTCSSSVTVRENINPRLVCPTIPDIHLNPGECGRIVNFTEPFAIDNCTSNQVVIQTDTTKLNSGSYFPRGLTCLSYSATDLSGNVSVCTFCINIIEFDQPRNDIACNDHVQISLDDSCRATVGAELVLVGGPYSCYDDYKVEVRWWSGGGLIDRNPNLPGTQIDSRDIGKELKITVIDPRTGNSCWGKAFVEDKLAPIMICARDTVLPCSSSTSPLTTGTPQVYESCSSFSLSYLDQITKGGCAIGYEVLIFRTWTAIDEAGNKSSCVQRILVNLGNIIDIVPPLDYDNIQAPMLNCNQKIDPNLLVGPHMLDYPECVDGYLLDSVFWNANSAQPNIYPDRRIPKILGWNSIDNPNDPNFGHPNPDPVYYPEHRAWLATNPLCWGPNTHIMWQGTGRPSGSNCANFAMTYSDLVFDLATPGCNAGPIGCYKILRKWIVLDWCTSTIANYNQIIKVIDQEGPQILYPDFIDLNTEVWSCYGKWEVPKPWILDNCSEEVHYSIEVEDGTVIGDEITGFIVLNLPVGTQNAYLVASDCCGNISKRSIILNVYDKVPPQAVCISKTVVSLSGNQDPVNNYTKVFAGDLDDGSFDNCSSHVWFKVIRMTDLLGTNDGSDAINLLSCNGLNGDDNSTIQGNQVYFDDDVKFCCADVGQRVMVVLRVFDVYPGVGPVAPHLMSNGLNNPLYGHFSDCMVEIEVQDKSVPTVVAPPNIVVSCWYWFDINNLTDPNDSTFGKVVSSLSNRSKVKTKDIVCQKFCEKNPYTGYPGFIQTNQYPIPAPNQACIYYQELFDTAHWDRKYDLVWGFDGYATSACGIKPTIIVKDLRTCGQGQIQRIITAIGPNNILVSAVQTIWVVDCDPFYIDPLHCNDPRYSDIQWPNGVCELTPVSIEGCGADLDPNNPLLGKPIIVNNANDNCALIAIEKFDQTYTIGVDACYKILRTWVVIDWCQYDPKIDPNHGRWEGIQWIDVRDLEKPVVTCEVGSCEPAVIDSSLQVCVGHIKLTAAATDHCTEINSLYWEYKIDAYNDGKGIHGGYDYRVGSLTRNQYKSGDTVQYSHNPFADDRHNPFNASGTYPIGIHRIIWFVEDGCGNIGSCETLFEIKDCKAPTPYCLPGIITVPMPSTKCVDIWAKDLNFGSYDNCTPKDKLKFYFNGDQNKPSIRVCCDDFVKAGQNDELIIDIEMWVEDEEGNKDYCKSKIIVQDNLDSCLNKGSLAKIMGNLMTEGGEETKLANVQLEQNSIIMREVSASPYRFSDLPLNELFTIRPLRNDNHLNGISTADIVKIQKHILGQSYITSPYKLIAADVNASNSITSSDIVELRKLILGVIPIFNKVSSWTFVPTNYEFTEPSFPWNAPRFANVSTSLAKEYNEQFVAIKMGDLTGNAQAGLKGTTTRTSGVINFEIEANNVQVGEIYRMDIRSSDFVDITGFQFTMNYDSKSLSFEDVEAGILNLNKSNIGNIEDGIVTTSWNSNIGERHDANDVLYTLVFKVLQSGPISHMLAITSDVTKAEAYDNLDQVKEVRLGVRTQKEIAETGLFELYQNEPNPFHKDCIIKYRLPEASDVKLTIYDVTGKVIRIYELQGQKGMNSIKLVQQELNTTGVLYYQLDASNHTATKRMVVIE</sequence>
<dbReference type="SUPFAM" id="SSF49384">
    <property type="entry name" value="Carbohydrate-binding domain"/>
    <property type="match status" value="1"/>
</dbReference>
<dbReference type="SMART" id="SM00710">
    <property type="entry name" value="PbH1"/>
    <property type="match status" value="20"/>
</dbReference>
<evidence type="ECO:0000259" key="4">
    <source>
        <dbReference type="PROSITE" id="PS50825"/>
    </source>
</evidence>
<dbReference type="Pfam" id="PF13229">
    <property type="entry name" value="Beta_helix"/>
    <property type="match status" value="1"/>
</dbReference>
<comment type="caution">
    <text evidence="5">The sequence shown here is derived from an EMBL/GenBank/DDBJ whole genome shotgun (WGS) entry which is preliminary data.</text>
</comment>
<dbReference type="PANTHER" id="PTHR24273">
    <property type="entry name" value="FI04643P-RELATED"/>
    <property type="match status" value="1"/>
</dbReference>
<dbReference type="InterPro" id="IPR003410">
    <property type="entry name" value="HYR_dom"/>
</dbReference>
<dbReference type="CDD" id="cd08547">
    <property type="entry name" value="Type_II_cohesin"/>
    <property type="match status" value="1"/>
</dbReference>
<dbReference type="InterPro" id="IPR006626">
    <property type="entry name" value="PbH1"/>
</dbReference>
<dbReference type="Pfam" id="PF00963">
    <property type="entry name" value="Cohesin"/>
    <property type="match status" value="1"/>
</dbReference>
<dbReference type="InterPro" id="IPR012334">
    <property type="entry name" value="Pectin_lyas_fold"/>
</dbReference>
<evidence type="ECO:0000313" key="6">
    <source>
        <dbReference type="Proteomes" id="UP000808349"/>
    </source>
</evidence>
<dbReference type="Gene3D" id="2.160.20.10">
    <property type="entry name" value="Single-stranded right-handed beta-helix, Pectin lyase-like"/>
    <property type="match status" value="3"/>
</dbReference>
<dbReference type="EMBL" id="JADKFW010000004">
    <property type="protein sequence ID" value="MBK9716251.1"/>
    <property type="molecule type" value="Genomic_DNA"/>
</dbReference>
<feature type="domain" description="HYR" evidence="4">
    <location>
        <begin position="1854"/>
        <end position="1940"/>
    </location>
</feature>
<dbReference type="Gene3D" id="2.60.40.680">
    <property type="match status" value="1"/>
</dbReference>
<keyword evidence="1" id="KW-0677">Repeat</keyword>
<dbReference type="InterPro" id="IPR008965">
    <property type="entry name" value="CBM2/CBM3_carb-bd_dom_sf"/>
</dbReference>
<name>A0A9D7S6F9_9BACT</name>
<evidence type="ECO:0000256" key="2">
    <source>
        <dbReference type="SAM" id="MobiDB-lite"/>
    </source>
</evidence>
<dbReference type="InterPro" id="IPR039448">
    <property type="entry name" value="Beta_helix"/>
</dbReference>
<dbReference type="PROSITE" id="PS50825">
    <property type="entry name" value="HYR"/>
    <property type="match status" value="1"/>
</dbReference>
<evidence type="ECO:0000313" key="5">
    <source>
        <dbReference type="EMBL" id="MBK9716251.1"/>
    </source>
</evidence>
<proteinExistence type="predicted"/>
<dbReference type="InterPro" id="IPR013783">
    <property type="entry name" value="Ig-like_fold"/>
</dbReference>
<feature type="region of interest" description="Disordered" evidence="2">
    <location>
        <begin position="693"/>
        <end position="722"/>
    </location>
</feature>